<evidence type="ECO:0000259" key="2">
    <source>
        <dbReference type="Pfam" id="PF13439"/>
    </source>
</evidence>
<dbReference type="AlphaFoldDB" id="A0A844G0N6"/>
<dbReference type="SUPFAM" id="SSF53756">
    <property type="entry name" value="UDP-Glycosyltransferase/glycogen phosphorylase"/>
    <property type="match status" value="1"/>
</dbReference>
<dbReference type="RefSeq" id="WP_154417251.1">
    <property type="nucleotide sequence ID" value="NZ_VUNS01000004.1"/>
</dbReference>
<dbReference type="InterPro" id="IPR028098">
    <property type="entry name" value="Glyco_trans_4-like_N"/>
</dbReference>
<gene>
    <name evidence="3" type="ORF">FYJ85_05675</name>
</gene>
<dbReference type="PANTHER" id="PTHR45947">
    <property type="entry name" value="SULFOQUINOVOSYL TRANSFERASE SQD2"/>
    <property type="match status" value="1"/>
</dbReference>
<protein>
    <submittedName>
        <fullName evidence="3">Glycosyltransferase family 4 protein</fullName>
    </submittedName>
</protein>
<reference evidence="3 4" key="1">
    <citation type="submission" date="2019-08" db="EMBL/GenBank/DDBJ databases">
        <title>In-depth cultivation of the pig gut microbiome towards novel bacterial diversity and tailored functional studies.</title>
        <authorList>
            <person name="Wylensek D."/>
            <person name="Hitch T.C.A."/>
            <person name="Clavel T."/>
        </authorList>
    </citation>
    <scope>NUCLEOTIDE SEQUENCE [LARGE SCALE GENOMIC DNA]</scope>
    <source>
        <strain evidence="3 4">BBE-744-WT-12</strain>
    </source>
</reference>
<name>A0A844G0N6_9BACT</name>
<dbReference type="GO" id="GO:0016757">
    <property type="term" value="F:glycosyltransferase activity"/>
    <property type="evidence" value="ECO:0007669"/>
    <property type="project" value="InterPro"/>
</dbReference>
<dbReference type="Gene3D" id="3.40.50.2000">
    <property type="entry name" value="Glycogen Phosphorylase B"/>
    <property type="match status" value="2"/>
</dbReference>
<evidence type="ECO:0000313" key="3">
    <source>
        <dbReference type="EMBL" id="MST96534.1"/>
    </source>
</evidence>
<dbReference type="Pfam" id="PF13439">
    <property type="entry name" value="Glyco_transf_4"/>
    <property type="match status" value="1"/>
</dbReference>
<evidence type="ECO:0000259" key="1">
    <source>
        <dbReference type="Pfam" id="PF00534"/>
    </source>
</evidence>
<dbReference type="InterPro" id="IPR050194">
    <property type="entry name" value="Glycosyltransferase_grp1"/>
</dbReference>
<keyword evidence="3" id="KW-0808">Transferase</keyword>
<feature type="domain" description="Glycosyltransferase subfamily 4-like N-terminal" evidence="2">
    <location>
        <begin position="18"/>
        <end position="188"/>
    </location>
</feature>
<feature type="domain" description="Glycosyl transferase family 1" evidence="1">
    <location>
        <begin position="197"/>
        <end position="365"/>
    </location>
</feature>
<organism evidence="3 4">
    <name type="scientific">Victivallis lenta</name>
    <dbReference type="NCBI Taxonomy" id="2606640"/>
    <lineage>
        <taxon>Bacteria</taxon>
        <taxon>Pseudomonadati</taxon>
        <taxon>Lentisphaerota</taxon>
        <taxon>Lentisphaeria</taxon>
        <taxon>Victivallales</taxon>
        <taxon>Victivallaceae</taxon>
        <taxon>Victivallis</taxon>
    </lineage>
</organism>
<dbReference type="EMBL" id="VUNS01000004">
    <property type="protein sequence ID" value="MST96534.1"/>
    <property type="molecule type" value="Genomic_DNA"/>
</dbReference>
<dbReference type="Pfam" id="PF00534">
    <property type="entry name" value="Glycos_transf_1"/>
    <property type="match status" value="1"/>
</dbReference>
<comment type="caution">
    <text evidence="3">The sequence shown here is derived from an EMBL/GenBank/DDBJ whole genome shotgun (WGS) entry which is preliminary data.</text>
</comment>
<dbReference type="Proteomes" id="UP000435649">
    <property type="component" value="Unassembled WGS sequence"/>
</dbReference>
<proteinExistence type="predicted"/>
<dbReference type="InterPro" id="IPR001296">
    <property type="entry name" value="Glyco_trans_1"/>
</dbReference>
<accession>A0A844G0N6</accession>
<dbReference type="PANTHER" id="PTHR45947:SF3">
    <property type="entry name" value="SULFOQUINOVOSYL TRANSFERASE SQD2"/>
    <property type="match status" value="1"/>
</dbReference>
<evidence type="ECO:0000313" key="4">
    <source>
        <dbReference type="Proteomes" id="UP000435649"/>
    </source>
</evidence>
<sequence length="393" mass="44120">MSSGKKMKICHVITRMIVGGAQENTLYTILGHLRRGHEVVLVTGPSPGREGKLLQNVDFPPFETVELPSLVRELDPANDLKAYFALKKFFRERKFDIVHTHSSKAGVIGRIAARRAGVPVVVHTVHGQAFHPYETGWKNALYKESERIAARYCDKIYAVAQAMIDQCVEARIAPREKYMVVYSGMETSAFANAVREPELRNELGLPEKARVIATLARLFPMKGYEYVVPAAAELIREYPDTHLLLIGDGPMRDELDAQIAALGLTDHFHFAGLVPPAQVHRYLAQADLLWHLSLREGLPRSVVQALATGIPAIGYRLDGTPEVIRDGETGYCVAPQQVGEVIEATRKIWNDPALARRMGETGRKRVIEQFDWPRMADILKREYRELLAHKTRS</sequence>
<keyword evidence="4" id="KW-1185">Reference proteome</keyword>
<dbReference type="CDD" id="cd03808">
    <property type="entry name" value="GT4_CapM-like"/>
    <property type="match status" value="1"/>
</dbReference>